<reference evidence="2" key="1">
    <citation type="submission" date="2019-05" db="EMBL/GenBank/DDBJ databases">
        <title>Complete genome sequencing of Absiella argi strain JCM 30884.</title>
        <authorList>
            <person name="Sakamoto M."/>
            <person name="Murakami T."/>
            <person name="Mori H."/>
        </authorList>
    </citation>
    <scope>NUCLEOTIDE SEQUENCE [LARGE SCALE GENOMIC DNA]</scope>
    <source>
        <strain evidence="2">JCM 30884</strain>
    </source>
</reference>
<organism evidence="1 2">
    <name type="scientific">Amedibacterium intestinale</name>
    <dbReference type="NCBI Taxonomy" id="2583452"/>
    <lineage>
        <taxon>Bacteria</taxon>
        <taxon>Bacillati</taxon>
        <taxon>Bacillota</taxon>
        <taxon>Erysipelotrichia</taxon>
        <taxon>Erysipelotrichales</taxon>
        <taxon>Erysipelotrichaceae</taxon>
        <taxon>Amedibacterium</taxon>
    </lineage>
</organism>
<name>A0A6N4TF47_9FIRM</name>
<dbReference type="EMBL" id="AP019695">
    <property type="protein sequence ID" value="BBK21379.1"/>
    <property type="molecule type" value="Genomic_DNA"/>
</dbReference>
<accession>A0A6N4TF47</accession>
<dbReference type="KEGG" id="aarg:Aargi30884_02820"/>
<evidence type="ECO:0000313" key="2">
    <source>
        <dbReference type="Proteomes" id="UP000464754"/>
    </source>
</evidence>
<dbReference type="AlphaFoldDB" id="A0A6N4TF47"/>
<evidence type="ECO:0008006" key="3">
    <source>
        <dbReference type="Google" id="ProtNLM"/>
    </source>
</evidence>
<sequence>MIDAHIEYQGEYSYEHLMEYVQAAIHNGIDEITILQPTHKFKECSLLYREICASYPCQKEWYDRIEKTSIGSYQAFIKDMKKQEFPIKINFGLHVCYFTQHEHFISQMLNAFPYDVKVGSIQFVDNLAFDWKESNKMLWNKYNADFLHRRYYEMMNAMLTSNLFDGISGFDNIRTAGVMPKFSRTHTYQKLAKLLMQNQIYVEDDTMLHPDFCSLCTHYRVVLKPVSRSKKPDDLGKENY</sequence>
<dbReference type="Proteomes" id="UP000464754">
    <property type="component" value="Chromosome"/>
</dbReference>
<dbReference type="RefSeq" id="WP_115714594.1">
    <property type="nucleotide sequence ID" value="NZ_AP019695.1"/>
</dbReference>
<keyword evidence="2" id="KW-1185">Reference proteome</keyword>
<evidence type="ECO:0000313" key="1">
    <source>
        <dbReference type="EMBL" id="BBK21379.1"/>
    </source>
</evidence>
<proteinExistence type="predicted"/>
<gene>
    <name evidence="1" type="ORF">Aargi30884_02820</name>
</gene>
<protein>
    <recommendedName>
        <fullName evidence="3">Histidinol-phosphatase</fullName>
    </recommendedName>
</protein>
<dbReference type="Gene3D" id="3.20.20.140">
    <property type="entry name" value="Metal-dependent hydrolases"/>
    <property type="match status" value="1"/>
</dbReference>